<dbReference type="EMBL" id="BOQL01000005">
    <property type="protein sequence ID" value="GIM63593.1"/>
    <property type="molecule type" value="Genomic_DNA"/>
</dbReference>
<feature type="region of interest" description="Disordered" evidence="1">
    <location>
        <begin position="287"/>
        <end position="346"/>
    </location>
</feature>
<name>A0A919S4B8_9ACTN</name>
<dbReference type="RefSeq" id="WP_212986652.1">
    <property type="nucleotide sequence ID" value="NZ_BAABEA010000003.1"/>
</dbReference>
<evidence type="ECO:0000256" key="2">
    <source>
        <dbReference type="SAM" id="Phobius"/>
    </source>
</evidence>
<keyword evidence="2" id="KW-1133">Transmembrane helix</keyword>
<accession>A0A919S4B8</accession>
<feature type="transmembrane region" description="Helical" evidence="2">
    <location>
        <begin position="150"/>
        <end position="173"/>
    </location>
</feature>
<keyword evidence="2" id="KW-0812">Transmembrane</keyword>
<evidence type="ECO:0000313" key="3">
    <source>
        <dbReference type="EMBL" id="GIM63593.1"/>
    </source>
</evidence>
<feature type="compositionally biased region" description="Low complexity" evidence="1">
    <location>
        <begin position="320"/>
        <end position="346"/>
    </location>
</feature>
<evidence type="ECO:0000256" key="1">
    <source>
        <dbReference type="SAM" id="MobiDB-lite"/>
    </source>
</evidence>
<proteinExistence type="predicted"/>
<evidence type="ECO:0000313" key="4">
    <source>
        <dbReference type="Proteomes" id="UP000681340"/>
    </source>
</evidence>
<organism evidence="3 4">
    <name type="scientific">Actinoplanes auranticolor</name>
    <dbReference type="NCBI Taxonomy" id="47988"/>
    <lineage>
        <taxon>Bacteria</taxon>
        <taxon>Bacillati</taxon>
        <taxon>Actinomycetota</taxon>
        <taxon>Actinomycetes</taxon>
        <taxon>Micromonosporales</taxon>
        <taxon>Micromonosporaceae</taxon>
        <taxon>Actinoplanes</taxon>
    </lineage>
</organism>
<dbReference type="AlphaFoldDB" id="A0A919S4B8"/>
<reference evidence="3" key="1">
    <citation type="submission" date="2021-03" db="EMBL/GenBank/DDBJ databases">
        <title>Whole genome shotgun sequence of Actinoplanes auranticolor NBRC 12245.</title>
        <authorList>
            <person name="Komaki H."/>
            <person name="Tamura T."/>
        </authorList>
    </citation>
    <scope>NUCLEOTIDE SEQUENCE</scope>
    <source>
        <strain evidence="3">NBRC 12245</strain>
    </source>
</reference>
<comment type="caution">
    <text evidence="3">The sequence shown here is derived from an EMBL/GenBank/DDBJ whole genome shotgun (WGS) entry which is preliminary data.</text>
</comment>
<sequence>MITTAQDEINLYVFAVRAALGDLPESLRDELLEDLPEHLAEVAADGEGSLTDRLGSPEAYAADLRMSAGFVGGFPDPPGRTDQFKEMRDVALARLRVADVRLGPLFGAERASEFLVQLRPAWWVLRGYLAAMVLAWMLDDSGQPIGLLPRIGGSEAVALLLLAAGVLGSIWLGRRSVRLAHWPQMALYAGSVVLVLVALGGFLSADSSSRGAPYADVNYDNSNPYGNVEDLFVYDEQGRLVNNARIFDQNGSPLRLGNSYCYDESGNYTEVETLTYPYCAERDPFRVPGASAGTEAGERSGAPGTNGPGPVPPLTDRSGVSPSVSPSASASPSPSATSPSVSPSTR</sequence>
<gene>
    <name evidence="3" type="ORF">Aau02nite_05040</name>
</gene>
<protein>
    <submittedName>
        <fullName evidence="3">Uncharacterized protein</fullName>
    </submittedName>
</protein>
<feature type="transmembrane region" description="Helical" evidence="2">
    <location>
        <begin position="120"/>
        <end position="138"/>
    </location>
</feature>
<dbReference type="Pfam" id="PF22564">
    <property type="entry name" value="HAAS"/>
    <property type="match status" value="1"/>
</dbReference>
<keyword evidence="2" id="KW-0472">Membrane</keyword>
<feature type="transmembrane region" description="Helical" evidence="2">
    <location>
        <begin position="185"/>
        <end position="205"/>
    </location>
</feature>
<keyword evidence="4" id="KW-1185">Reference proteome</keyword>
<dbReference type="Proteomes" id="UP000681340">
    <property type="component" value="Unassembled WGS sequence"/>
</dbReference>